<dbReference type="InterPro" id="IPR006311">
    <property type="entry name" value="TAT_signal"/>
</dbReference>
<name>A0A917LZS7_9BACT</name>
<sequence length="431" mass="47369">MDQPDSKTRRNFLLNTMAVGATTLLAKDGTAQTKAAAISSVTVPSSGAEDRASWLTYLEKVSEPVLHALSEHKLRATMPIMAAPGLAAERAVGSPLEAFGRLLAGLAPWLELEPSAQESQQETALRSRYRKWALAAITSAVDPASPDYMRFGASSQTVVDASFLALALLRAPRQLVQSLDAATRQRLIQALKAERIVLPGYNNWLLFAAINEALLMTLGADWDRVRVDYALRKHMEWFVGDGTYGDGPHYHADYYDSFVIHPYLLQLIETLGDTEPAWKNMRPAIHARAQRYAAIQERVISPQGEYPIVGRSITYRCGAFHLLADCSRRHMLPEIVLPQQVRCALTAVQHRTLTPAGTFSSDGWLQIGLAGLQPSLGETYISTGSLYLASAAWLPLGLPPSDTFWSAPASQWTQQKAWSGIDIPVDHAHDE</sequence>
<accession>A0A917LZS7</accession>
<dbReference type="PROSITE" id="PS51318">
    <property type="entry name" value="TAT"/>
    <property type="match status" value="1"/>
</dbReference>
<dbReference type="PANTHER" id="PTHR35339:SF3">
    <property type="entry name" value="DUF2264 DOMAIN-CONTAINING PROTEIN"/>
    <property type="match status" value="1"/>
</dbReference>
<dbReference type="Pfam" id="PF10022">
    <property type="entry name" value="DUF2264"/>
    <property type="match status" value="1"/>
</dbReference>
<proteinExistence type="predicted"/>
<comment type="caution">
    <text evidence="2">The sequence shown here is derived from an EMBL/GenBank/DDBJ whole genome shotgun (WGS) entry which is preliminary data.</text>
</comment>
<evidence type="ECO:0000313" key="3">
    <source>
        <dbReference type="Proteomes" id="UP000647241"/>
    </source>
</evidence>
<gene>
    <name evidence="2" type="ORF">GCM10011585_08020</name>
</gene>
<dbReference type="InterPro" id="IPR049349">
    <property type="entry name" value="DUF2264_N"/>
</dbReference>
<dbReference type="Proteomes" id="UP000647241">
    <property type="component" value="Unassembled WGS sequence"/>
</dbReference>
<reference evidence="2" key="2">
    <citation type="submission" date="2020-09" db="EMBL/GenBank/DDBJ databases">
        <authorList>
            <person name="Sun Q."/>
            <person name="Zhou Y."/>
        </authorList>
    </citation>
    <scope>NUCLEOTIDE SEQUENCE</scope>
    <source>
        <strain evidence="2">CGMCC 1.12997</strain>
    </source>
</reference>
<evidence type="ECO:0000259" key="1">
    <source>
        <dbReference type="Pfam" id="PF10022"/>
    </source>
</evidence>
<organism evidence="2 3">
    <name type="scientific">Edaphobacter dinghuensis</name>
    <dbReference type="NCBI Taxonomy" id="1560005"/>
    <lineage>
        <taxon>Bacteria</taxon>
        <taxon>Pseudomonadati</taxon>
        <taxon>Acidobacteriota</taxon>
        <taxon>Terriglobia</taxon>
        <taxon>Terriglobales</taxon>
        <taxon>Acidobacteriaceae</taxon>
        <taxon>Edaphobacter</taxon>
    </lineage>
</organism>
<dbReference type="AlphaFoldDB" id="A0A917LZS7"/>
<reference evidence="2" key="1">
    <citation type="journal article" date="2014" name="Int. J. Syst. Evol. Microbiol.">
        <title>Complete genome sequence of Corynebacterium casei LMG S-19264T (=DSM 44701T), isolated from a smear-ripened cheese.</title>
        <authorList>
            <consortium name="US DOE Joint Genome Institute (JGI-PGF)"/>
            <person name="Walter F."/>
            <person name="Albersmeier A."/>
            <person name="Kalinowski J."/>
            <person name="Ruckert C."/>
        </authorList>
    </citation>
    <scope>NUCLEOTIDE SEQUENCE</scope>
    <source>
        <strain evidence="2">CGMCC 1.12997</strain>
    </source>
</reference>
<dbReference type="RefSeq" id="WP_188552827.1">
    <property type="nucleotide sequence ID" value="NZ_BMGT01000001.1"/>
</dbReference>
<feature type="domain" description="DUF2264" evidence="1">
    <location>
        <begin position="50"/>
        <end position="412"/>
    </location>
</feature>
<keyword evidence="3" id="KW-1185">Reference proteome</keyword>
<dbReference type="InterPro" id="IPR016624">
    <property type="entry name" value="UCP014753"/>
</dbReference>
<evidence type="ECO:0000313" key="2">
    <source>
        <dbReference type="EMBL" id="GGG68467.1"/>
    </source>
</evidence>
<dbReference type="PANTHER" id="PTHR35339">
    <property type="entry name" value="LINALOOL DEHYDRATASE_ISOMERASE DOMAIN-CONTAINING PROTEIN"/>
    <property type="match status" value="1"/>
</dbReference>
<dbReference type="EMBL" id="BMGT01000001">
    <property type="protein sequence ID" value="GGG68467.1"/>
    <property type="molecule type" value="Genomic_DNA"/>
</dbReference>
<protein>
    <recommendedName>
        <fullName evidence="1">DUF2264 domain-containing protein</fullName>
    </recommendedName>
</protein>
<dbReference type="PIRSF" id="PIRSF014753">
    <property type="entry name" value="UCP014753"/>
    <property type="match status" value="1"/>
</dbReference>